<dbReference type="eggNOG" id="ENOG5033DB8">
    <property type="taxonomic scope" value="Bacteria"/>
</dbReference>
<dbReference type="PIR" id="B83853">
    <property type="entry name" value="B83853"/>
</dbReference>
<evidence type="ECO:0000313" key="1">
    <source>
        <dbReference type="EMBL" id="BAB05345.1"/>
    </source>
</evidence>
<sequence length="53" mass="6234">MAKERYRVVIRCPECGERYILRGHRNEKGEYETGFQQCICGNEDHLYIDGAPE</sequence>
<dbReference type="AlphaFoldDB" id="Q9KCE5"/>
<evidence type="ECO:0000313" key="2">
    <source>
        <dbReference type="Proteomes" id="UP000001258"/>
    </source>
</evidence>
<proteinExistence type="predicted"/>
<organism evidence="1 2">
    <name type="scientific">Halalkalibacterium halodurans (strain ATCC BAA-125 / DSM 18197 / FERM 7344 / JCM 9153 / C-125)</name>
    <name type="common">Bacillus halodurans</name>
    <dbReference type="NCBI Taxonomy" id="272558"/>
    <lineage>
        <taxon>Bacteria</taxon>
        <taxon>Bacillati</taxon>
        <taxon>Bacillota</taxon>
        <taxon>Bacilli</taxon>
        <taxon>Bacillales</taxon>
        <taxon>Bacillaceae</taxon>
        <taxon>Halalkalibacterium (ex Joshi et al. 2022)</taxon>
    </lineage>
</organism>
<protein>
    <submittedName>
        <fullName evidence="1">BH1626 protein</fullName>
    </submittedName>
</protein>
<dbReference type="STRING" id="272558.gene:10727524"/>
<reference evidence="1 2" key="1">
    <citation type="journal article" date="2000" name="Nucleic Acids Res.">
        <title>Complete genome sequence of the alkaliphilic bacterium Bacillus halodurans and genomic sequence comparison with Bacillus subtilis.</title>
        <authorList>
            <person name="Takami H."/>
            <person name="Nakasone K."/>
            <person name="Takaki Y."/>
            <person name="Maeno G."/>
            <person name="Sasaki R."/>
            <person name="Masui N."/>
            <person name="Fuji F."/>
            <person name="Hirama C."/>
            <person name="Nakamura Y."/>
            <person name="Ogasawara N."/>
            <person name="Kuhara S."/>
            <person name="Horikoshi K."/>
        </authorList>
    </citation>
    <scope>NUCLEOTIDE SEQUENCE [LARGE SCALE GENOMIC DNA]</scope>
    <source>
        <strain evidence="2">ATCC BAA-125 / DSM 18197 / FERM 7344 / JCM 9153 / C-125</strain>
    </source>
</reference>
<dbReference type="HOGENOM" id="CLU_201858_1_0_9"/>
<keyword evidence="2" id="KW-1185">Reference proteome</keyword>
<accession>Q9KCE5</accession>
<name>Q9KCE5_HALH5</name>
<gene>
    <name evidence="1" type="ordered locus">BH1626</name>
</gene>
<dbReference type="KEGG" id="bha:BH1626"/>
<dbReference type="EMBL" id="BA000004">
    <property type="protein sequence ID" value="BAB05345.1"/>
    <property type="molecule type" value="Genomic_DNA"/>
</dbReference>
<dbReference type="Proteomes" id="UP000001258">
    <property type="component" value="Chromosome"/>
</dbReference>
<dbReference type="RefSeq" id="WP_010897789.1">
    <property type="nucleotide sequence ID" value="NC_002570.2"/>
</dbReference>